<keyword evidence="2" id="KW-1185">Reference proteome</keyword>
<name>A0A517Y7L0_9BACT</name>
<accession>A0A517Y7L0</accession>
<dbReference type="EMBL" id="CP036274">
    <property type="protein sequence ID" value="QDU26221.1"/>
    <property type="molecule type" value="Genomic_DNA"/>
</dbReference>
<dbReference type="OrthoDB" id="213842at2"/>
<organism evidence="1 2">
    <name type="scientific">Anatilimnocola aggregata</name>
    <dbReference type="NCBI Taxonomy" id="2528021"/>
    <lineage>
        <taxon>Bacteria</taxon>
        <taxon>Pseudomonadati</taxon>
        <taxon>Planctomycetota</taxon>
        <taxon>Planctomycetia</taxon>
        <taxon>Pirellulales</taxon>
        <taxon>Pirellulaceae</taxon>
        <taxon>Anatilimnocola</taxon>
    </lineage>
</organism>
<gene>
    <name evidence="1" type="ORF">ETAA8_12960</name>
</gene>
<sequence>MLMTTKRMLPNRHRLGLLAVWISAAILNTTLSAQEPAVRERAPRIVLGSGSGICIQSGPKTYHGLLVREMLRQSLLMAAREELQLHVRDVTIGEATSAEVNWELACSPGNPNLLELLRGKAPSQDSVWQHPVQLPPDNLRYELLLAGLEKYSRSIFPKVLKEDWPPSKISADKPTSAAAPSVARSGLGFTRCPCRC</sequence>
<evidence type="ECO:0000313" key="2">
    <source>
        <dbReference type="Proteomes" id="UP000315017"/>
    </source>
</evidence>
<dbReference type="RefSeq" id="WP_145086441.1">
    <property type="nucleotide sequence ID" value="NZ_CP036274.1"/>
</dbReference>
<protein>
    <submittedName>
        <fullName evidence="1">Uncharacterized protein</fullName>
    </submittedName>
</protein>
<dbReference type="AlphaFoldDB" id="A0A517Y7L0"/>
<proteinExistence type="predicted"/>
<dbReference type="Proteomes" id="UP000315017">
    <property type="component" value="Chromosome"/>
</dbReference>
<evidence type="ECO:0000313" key="1">
    <source>
        <dbReference type="EMBL" id="QDU26221.1"/>
    </source>
</evidence>
<dbReference type="KEGG" id="aagg:ETAA8_12960"/>
<reference evidence="1 2" key="1">
    <citation type="submission" date="2019-02" db="EMBL/GenBank/DDBJ databases">
        <title>Deep-cultivation of Planctomycetes and their phenomic and genomic characterization uncovers novel biology.</title>
        <authorList>
            <person name="Wiegand S."/>
            <person name="Jogler M."/>
            <person name="Boedeker C."/>
            <person name="Pinto D."/>
            <person name="Vollmers J."/>
            <person name="Rivas-Marin E."/>
            <person name="Kohn T."/>
            <person name="Peeters S.H."/>
            <person name="Heuer A."/>
            <person name="Rast P."/>
            <person name="Oberbeckmann S."/>
            <person name="Bunk B."/>
            <person name="Jeske O."/>
            <person name="Meyerdierks A."/>
            <person name="Storesund J.E."/>
            <person name="Kallscheuer N."/>
            <person name="Luecker S."/>
            <person name="Lage O.M."/>
            <person name="Pohl T."/>
            <person name="Merkel B.J."/>
            <person name="Hornburger P."/>
            <person name="Mueller R.-W."/>
            <person name="Bruemmer F."/>
            <person name="Labrenz M."/>
            <person name="Spormann A.M."/>
            <person name="Op den Camp H."/>
            <person name="Overmann J."/>
            <person name="Amann R."/>
            <person name="Jetten M.S.M."/>
            <person name="Mascher T."/>
            <person name="Medema M.H."/>
            <person name="Devos D.P."/>
            <person name="Kaster A.-K."/>
            <person name="Ovreas L."/>
            <person name="Rohde M."/>
            <person name="Galperin M.Y."/>
            <person name="Jogler C."/>
        </authorList>
    </citation>
    <scope>NUCLEOTIDE SEQUENCE [LARGE SCALE GENOMIC DNA]</scope>
    <source>
        <strain evidence="1 2">ETA_A8</strain>
    </source>
</reference>